<evidence type="ECO:0000313" key="1">
    <source>
        <dbReference type="EMBL" id="KAJ7552837.1"/>
    </source>
</evidence>
<dbReference type="Proteomes" id="UP001162992">
    <property type="component" value="Chromosome 6"/>
</dbReference>
<proteinExistence type="predicted"/>
<gene>
    <name evidence="1" type="ORF">O6H91_06G072300</name>
</gene>
<accession>A0ACC2DEZ8</accession>
<sequence length="116" mass="13502">MEAYTYMIRRMQANCTVAANLMRRNHHHRSPAKSNVNNRHQQRQEKQKQDPRVCLQIKRRSKQIASTNERSYESPPPRCSFFPSFSFLSVAMAREQTSERGEEEAPGPGPMAFCLF</sequence>
<evidence type="ECO:0000313" key="2">
    <source>
        <dbReference type="Proteomes" id="UP001162992"/>
    </source>
</evidence>
<organism evidence="1 2">
    <name type="scientific">Diphasiastrum complanatum</name>
    <name type="common">Issler's clubmoss</name>
    <name type="synonym">Lycopodium complanatum</name>
    <dbReference type="NCBI Taxonomy" id="34168"/>
    <lineage>
        <taxon>Eukaryota</taxon>
        <taxon>Viridiplantae</taxon>
        <taxon>Streptophyta</taxon>
        <taxon>Embryophyta</taxon>
        <taxon>Tracheophyta</taxon>
        <taxon>Lycopodiopsida</taxon>
        <taxon>Lycopodiales</taxon>
        <taxon>Lycopodiaceae</taxon>
        <taxon>Lycopodioideae</taxon>
        <taxon>Diphasiastrum</taxon>
    </lineage>
</organism>
<dbReference type="EMBL" id="CM055097">
    <property type="protein sequence ID" value="KAJ7552837.1"/>
    <property type="molecule type" value="Genomic_DNA"/>
</dbReference>
<protein>
    <submittedName>
        <fullName evidence="1">Uncharacterized protein</fullName>
    </submittedName>
</protein>
<name>A0ACC2DEZ8_DIPCM</name>
<keyword evidence="2" id="KW-1185">Reference proteome</keyword>
<reference evidence="2" key="1">
    <citation type="journal article" date="2024" name="Proc. Natl. Acad. Sci. U.S.A.">
        <title>Extraordinary preservation of gene collinearity over three hundred million years revealed in homosporous lycophytes.</title>
        <authorList>
            <person name="Li C."/>
            <person name="Wickell D."/>
            <person name="Kuo L.Y."/>
            <person name="Chen X."/>
            <person name="Nie B."/>
            <person name="Liao X."/>
            <person name="Peng D."/>
            <person name="Ji J."/>
            <person name="Jenkins J."/>
            <person name="Williams M."/>
            <person name="Shu S."/>
            <person name="Plott C."/>
            <person name="Barry K."/>
            <person name="Rajasekar S."/>
            <person name="Grimwood J."/>
            <person name="Han X."/>
            <person name="Sun S."/>
            <person name="Hou Z."/>
            <person name="He W."/>
            <person name="Dai G."/>
            <person name="Sun C."/>
            <person name="Schmutz J."/>
            <person name="Leebens-Mack J.H."/>
            <person name="Li F.W."/>
            <person name="Wang L."/>
        </authorList>
    </citation>
    <scope>NUCLEOTIDE SEQUENCE [LARGE SCALE GENOMIC DNA]</scope>
    <source>
        <strain evidence="2">cv. PW_Plant_1</strain>
    </source>
</reference>
<comment type="caution">
    <text evidence="1">The sequence shown here is derived from an EMBL/GenBank/DDBJ whole genome shotgun (WGS) entry which is preliminary data.</text>
</comment>